<dbReference type="EMBL" id="JAJSOF020000029">
    <property type="protein sequence ID" value="KAJ4432887.1"/>
    <property type="molecule type" value="Genomic_DNA"/>
</dbReference>
<accession>A0ABQ8SGN9</accession>
<evidence type="ECO:0000313" key="2">
    <source>
        <dbReference type="EMBL" id="KAJ4432887.1"/>
    </source>
</evidence>
<evidence type="ECO:0000256" key="1">
    <source>
        <dbReference type="SAM" id="MobiDB-lite"/>
    </source>
</evidence>
<gene>
    <name evidence="2" type="ORF">ANN_21526</name>
</gene>
<proteinExistence type="predicted"/>
<name>A0ABQ8SGN9_PERAM</name>
<evidence type="ECO:0000313" key="3">
    <source>
        <dbReference type="Proteomes" id="UP001148838"/>
    </source>
</evidence>
<reference evidence="2 3" key="1">
    <citation type="journal article" date="2022" name="Allergy">
        <title>Genome assembly and annotation of Periplaneta americana reveal a comprehensive cockroach allergen profile.</title>
        <authorList>
            <person name="Wang L."/>
            <person name="Xiong Q."/>
            <person name="Saelim N."/>
            <person name="Wang L."/>
            <person name="Nong W."/>
            <person name="Wan A.T."/>
            <person name="Shi M."/>
            <person name="Liu X."/>
            <person name="Cao Q."/>
            <person name="Hui J.H.L."/>
            <person name="Sookrung N."/>
            <person name="Leung T.F."/>
            <person name="Tungtrongchitr A."/>
            <person name="Tsui S.K.W."/>
        </authorList>
    </citation>
    <scope>NUCLEOTIDE SEQUENCE [LARGE SCALE GENOMIC DNA]</scope>
    <source>
        <strain evidence="2">PWHHKU_190912</strain>
    </source>
</reference>
<protein>
    <submittedName>
        <fullName evidence="2">Uncharacterized protein</fullName>
    </submittedName>
</protein>
<comment type="caution">
    <text evidence="2">The sequence shown here is derived from an EMBL/GenBank/DDBJ whole genome shotgun (WGS) entry which is preliminary data.</text>
</comment>
<feature type="region of interest" description="Disordered" evidence="1">
    <location>
        <begin position="85"/>
        <end position="106"/>
    </location>
</feature>
<sequence>MGLHEACADAALPYHTVARWVKAFREGRDVVQDNPVWRTTQFNSLLPCWMLIANGLRLHRPCWTGTKGKMKTFLNESSLWTKPGLAHTNQPNLKRQSNEWKHPGSSRLKKVCPTQSAVKESHCCCCQGPLAPLAMGNSGTSTILTQYESMRLRPFTKVKEPLRGTRYNTRDEFIPVIGGQYETSTKMDALMVYDAFQTFGKSWLFNDAVSTTRLFSVDEIGDSEMVFGDMRPRIRHRLPGIHLTVGENLGKKPIRPAGKRLNRLSHACDPLKMEEQLEEEQFGFRKGKDKRDAIGLLQTISERYL</sequence>
<keyword evidence="3" id="KW-1185">Reference proteome</keyword>
<organism evidence="2 3">
    <name type="scientific">Periplaneta americana</name>
    <name type="common">American cockroach</name>
    <name type="synonym">Blatta americana</name>
    <dbReference type="NCBI Taxonomy" id="6978"/>
    <lineage>
        <taxon>Eukaryota</taxon>
        <taxon>Metazoa</taxon>
        <taxon>Ecdysozoa</taxon>
        <taxon>Arthropoda</taxon>
        <taxon>Hexapoda</taxon>
        <taxon>Insecta</taxon>
        <taxon>Pterygota</taxon>
        <taxon>Neoptera</taxon>
        <taxon>Polyneoptera</taxon>
        <taxon>Dictyoptera</taxon>
        <taxon>Blattodea</taxon>
        <taxon>Blattoidea</taxon>
        <taxon>Blattidae</taxon>
        <taxon>Blattinae</taxon>
        <taxon>Periplaneta</taxon>
    </lineage>
</organism>
<dbReference type="Proteomes" id="UP001148838">
    <property type="component" value="Unassembled WGS sequence"/>
</dbReference>